<dbReference type="RefSeq" id="WP_169099130.1">
    <property type="nucleotide sequence ID" value="NZ_JABBVZ010000027.1"/>
</dbReference>
<name>A0A7Y0Q2L2_9FIRM</name>
<evidence type="ECO:0000313" key="3">
    <source>
        <dbReference type="EMBL" id="NMP22637.1"/>
    </source>
</evidence>
<accession>A0A7Y0Q2L2</accession>
<evidence type="ECO:0000313" key="4">
    <source>
        <dbReference type="Proteomes" id="UP000533476"/>
    </source>
</evidence>
<feature type="compositionally biased region" description="Basic residues" evidence="1">
    <location>
        <begin position="35"/>
        <end position="55"/>
    </location>
</feature>
<proteinExistence type="predicted"/>
<keyword evidence="4" id="KW-1185">Reference proteome</keyword>
<dbReference type="EMBL" id="JABBVZ010000027">
    <property type="protein sequence ID" value="NMP22637.1"/>
    <property type="molecule type" value="Genomic_DNA"/>
</dbReference>
<feature type="compositionally biased region" description="Low complexity" evidence="1">
    <location>
        <begin position="56"/>
        <end position="85"/>
    </location>
</feature>
<keyword evidence="2" id="KW-0732">Signal</keyword>
<reference evidence="3 4" key="1">
    <citation type="submission" date="2020-04" db="EMBL/GenBank/DDBJ databases">
        <authorList>
            <person name="Zhang R."/>
            <person name="Schippers A."/>
        </authorList>
    </citation>
    <scope>NUCLEOTIDE SEQUENCE [LARGE SCALE GENOMIC DNA]</scope>
    <source>
        <strain evidence="3 4">DSM 109850</strain>
    </source>
</reference>
<feature type="signal peptide" evidence="2">
    <location>
        <begin position="1"/>
        <end position="21"/>
    </location>
</feature>
<comment type="caution">
    <text evidence="3">The sequence shown here is derived from an EMBL/GenBank/DDBJ whole genome shotgun (WGS) entry which is preliminary data.</text>
</comment>
<gene>
    <name evidence="3" type="ORF">HIJ39_09765</name>
</gene>
<feature type="region of interest" description="Disordered" evidence="1">
    <location>
        <begin position="31"/>
        <end position="85"/>
    </location>
</feature>
<evidence type="ECO:0000256" key="1">
    <source>
        <dbReference type="SAM" id="MobiDB-lite"/>
    </source>
</evidence>
<evidence type="ECO:0000256" key="2">
    <source>
        <dbReference type="SAM" id="SignalP"/>
    </source>
</evidence>
<feature type="chain" id="PRO_5039181463" evidence="2">
    <location>
        <begin position="22"/>
        <end position="327"/>
    </location>
</feature>
<protein>
    <submittedName>
        <fullName evidence="3">Uncharacterized protein</fullName>
    </submittedName>
</protein>
<dbReference type="Proteomes" id="UP000533476">
    <property type="component" value="Unassembled WGS sequence"/>
</dbReference>
<dbReference type="PROSITE" id="PS51257">
    <property type="entry name" value="PROKAR_LIPOPROTEIN"/>
    <property type="match status" value="1"/>
</dbReference>
<dbReference type="AlphaFoldDB" id="A0A7Y0Q2L2"/>
<sequence length="327" mass="33046">MTSPMKVLVALSLAALPLAIAACGTTTPVAAGSHPKAHHGAHHVKQKKTASHHAQTKTPATASKAPPTPTSHATAPATTPAPTAVAQGPTAVSIPLVPASAFPPLVQEVLQQLQPMTSIPLVVPRQIPTGAAFATVTPTNNGAGYAITWYSTLAQSAFPNGPVSTQAAAIQETAPAGARLGAFDYTLYGSAAQADAVLAQDATISITRGTPIALGEGITGQLTSSAATADVEWSQDGWIGSASDMMSSSPSTATQIAREMVTSMARVSALPRAVGPKSVSEALFPTMNPITMMWVGAHNAVISVSSDPSVEAVDLQAVSLAQLTGTP</sequence>
<organism evidence="3 4">
    <name type="scientific">Sulfobacillus harzensis</name>
    <dbReference type="NCBI Taxonomy" id="2729629"/>
    <lineage>
        <taxon>Bacteria</taxon>
        <taxon>Bacillati</taxon>
        <taxon>Bacillota</taxon>
        <taxon>Clostridia</taxon>
        <taxon>Eubacteriales</taxon>
        <taxon>Clostridiales Family XVII. Incertae Sedis</taxon>
        <taxon>Sulfobacillus</taxon>
    </lineage>
</organism>